<evidence type="ECO:0000256" key="1">
    <source>
        <dbReference type="ARBA" id="ARBA00004123"/>
    </source>
</evidence>
<evidence type="ECO:0000256" key="5">
    <source>
        <dbReference type="SAM" id="MobiDB-lite"/>
    </source>
</evidence>
<proteinExistence type="inferred from homology"/>
<comment type="subcellular location">
    <subcellularLocation>
        <location evidence="1">Nucleus</location>
    </subcellularLocation>
</comment>
<dbReference type="EMBL" id="CAIIXF020000010">
    <property type="protein sequence ID" value="CAH1795763.1"/>
    <property type="molecule type" value="Genomic_DNA"/>
</dbReference>
<dbReference type="InterPro" id="IPR036465">
    <property type="entry name" value="vWFA_dom_sf"/>
</dbReference>
<keyword evidence="7" id="KW-1185">Reference proteome</keyword>
<keyword evidence="3" id="KW-0539">Nucleus</keyword>
<dbReference type="PANTHER" id="PTHR13532">
    <property type="match status" value="1"/>
</dbReference>
<dbReference type="AlphaFoldDB" id="A0A8J1TX10"/>
<protein>
    <recommendedName>
        <fullName evidence="2">Integrator complex subunit 14</fullName>
    </recommendedName>
</protein>
<dbReference type="PANTHER" id="PTHR13532:SF3">
    <property type="entry name" value="INTEGRATOR COMPLEX SUBUNIT 14"/>
    <property type="match status" value="1"/>
</dbReference>
<dbReference type="Pfam" id="PF20504">
    <property type="entry name" value="IntS14_C"/>
    <property type="match status" value="1"/>
</dbReference>
<name>A0A8J1TX10_OWEFU</name>
<dbReference type="InterPro" id="IPR002035">
    <property type="entry name" value="VWF_A"/>
</dbReference>
<evidence type="ECO:0000313" key="6">
    <source>
        <dbReference type="EMBL" id="CAH1795763.1"/>
    </source>
</evidence>
<dbReference type="InterPro" id="IPR045814">
    <property type="entry name" value="IntS14_b-barrel"/>
</dbReference>
<feature type="region of interest" description="Disordered" evidence="5">
    <location>
        <begin position="367"/>
        <end position="386"/>
    </location>
</feature>
<dbReference type="InterPro" id="IPR046471">
    <property type="entry name" value="IntS14_C"/>
</dbReference>
<evidence type="ECO:0000313" key="7">
    <source>
        <dbReference type="Proteomes" id="UP000749559"/>
    </source>
</evidence>
<dbReference type="OrthoDB" id="2374335at2759"/>
<gene>
    <name evidence="6" type="ORF">OFUS_LOCUS20256</name>
</gene>
<dbReference type="Pfam" id="PF13519">
    <property type="entry name" value="VWA_2"/>
    <property type="match status" value="1"/>
</dbReference>
<dbReference type="GO" id="GO:0032039">
    <property type="term" value="C:integrator complex"/>
    <property type="evidence" value="ECO:0007669"/>
    <property type="project" value="InterPro"/>
</dbReference>
<sequence>MPTIILLDVSLSMTRPVNIPDTNEEYQRRHLAIQGINTLLDHITTHSKLEFISLMIFSSQWEQVVNFTRDVDSIKSALTKLDDYDKTNVCNGLQGVLQVVTEEWGTNAPCQIVLITDGSTGTGSDSLKHHIQYRDTKFPLPFPFPSKLHICCVGSQEEPSVSASLPLYNRLIDLNGGKGGVFVPEGSLNITSIQQLFSQLAEKYFSPFNAVLNCGNLKCKVQLFPAPEDYKMQSLKKSVSNDLQILGFVDIQDVASPAGLSRHLVLPNPPTKEDESQPNGEKENKDIKEDEEETDEFKTPSFTVLLHGALKVHSMIALTQIGEDWYGMLYSFADNRKKSNLMLTIYEPGKYCLPWLGNMDMLAPATDFPEPPYGEDDNKSPFPVRPKEKRSYANNCVVWLKASGVQADIQKMLRHARKLPEKQQHFYKELNRLRRAALSYGFTALLKSVALMLERECTCLPGSSHPDAALQLTHAANALKSEQFRDITQNIVPLRTNFSEDS</sequence>
<comment type="caution">
    <text evidence="6">The sequence shown here is derived from an EMBL/GenBank/DDBJ whole genome shotgun (WGS) entry which is preliminary data.</text>
</comment>
<dbReference type="Proteomes" id="UP000749559">
    <property type="component" value="Unassembled WGS sequence"/>
</dbReference>
<comment type="similarity">
    <text evidence="4">Belongs to the Integrator subunit 14 family.</text>
</comment>
<dbReference type="Gene3D" id="3.40.50.410">
    <property type="entry name" value="von Willebrand factor, type A domain"/>
    <property type="match status" value="1"/>
</dbReference>
<dbReference type="Pfam" id="PF19435">
    <property type="entry name" value="IntS14_b-barrel"/>
    <property type="match status" value="1"/>
</dbReference>
<evidence type="ECO:0000256" key="3">
    <source>
        <dbReference type="ARBA" id="ARBA00023242"/>
    </source>
</evidence>
<evidence type="ECO:0000256" key="4">
    <source>
        <dbReference type="ARBA" id="ARBA00061449"/>
    </source>
</evidence>
<dbReference type="SUPFAM" id="SSF53300">
    <property type="entry name" value="vWA-like"/>
    <property type="match status" value="1"/>
</dbReference>
<feature type="compositionally biased region" description="Basic and acidic residues" evidence="5">
    <location>
        <begin position="271"/>
        <end position="288"/>
    </location>
</feature>
<organism evidence="6 7">
    <name type="scientific">Owenia fusiformis</name>
    <name type="common">Polychaete worm</name>
    <dbReference type="NCBI Taxonomy" id="6347"/>
    <lineage>
        <taxon>Eukaryota</taxon>
        <taxon>Metazoa</taxon>
        <taxon>Spiralia</taxon>
        <taxon>Lophotrochozoa</taxon>
        <taxon>Annelida</taxon>
        <taxon>Polychaeta</taxon>
        <taxon>Sedentaria</taxon>
        <taxon>Canalipalpata</taxon>
        <taxon>Sabellida</taxon>
        <taxon>Oweniida</taxon>
        <taxon>Oweniidae</taxon>
        <taxon>Owenia</taxon>
    </lineage>
</organism>
<dbReference type="GO" id="GO:0034472">
    <property type="term" value="P:snRNA 3'-end processing"/>
    <property type="evidence" value="ECO:0007669"/>
    <property type="project" value="TreeGrafter"/>
</dbReference>
<reference evidence="6" key="1">
    <citation type="submission" date="2022-03" db="EMBL/GenBank/DDBJ databases">
        <authorList>
            <person name="Martin C."/>
        </authorList>
    </citation>
    <scope>NUCLEOTIDE SEQUENCE</scope>
</reference>
<dbReference type="PROSITE" id="PS50234">
    <property type="entry name" value="VWFA"/>
    <property type="match status" value="1"/>
</dbReference>
<feature type="region of interest" description="Disordered" evidence="5">
    <location>
        <begin position="261"/>
        <end position="298"/>
    </location>
</feature>
<evidence type="ECO:0000256" key="2">
    <source>
        <dbReference type="ARBA" id="ARBA00016816"/>
    </source>
</evidence>
<dbReference type="CDD" id="cd00198">
    <property type="entry name" value="vWFA"/>
    <property type="match status" value="1"/>
</dbReference>
<dbReference type="InterPro" id="IPR039841">
    <property type="entry name" value="INTS14"/>
</dbReference>
<accession>A0A8J1TX10</accession>